<protein>
    <submittedName>
        <fullName evidence="2">Uncharacterized protein</fullName>
    </submittedName>
</protein>
<name>A0A7C9D9N3_OPUST</name>
<proteinExistence type="predicted"/>
<dbReference type="AlphaFoldDB" id="A0A7C9D9N3"/>
<keyword evidence="1" id="KW-1133">Transmembrane helix</keyword>
<reference evidence="2" key="1">
    <citation type="journal article" date="2013" name="J. Plant Res.">
        <title>Effect of fungi and light on seed germination of three Opuntia species from semiarid lands of central Mexico.</title>
        <authorList>
            <person name="Delgado-Sanchez P."/>
            <person name="Jimenez-Bremont J.F."/>
            <person name="Guerrero-Gonzalez Mde L."/>
            <person name="Flores J."/>
        </authorList>
    </citation>
    <scope>NUCLEOTIDE SEQUENCE</scope>
    <source>
        <tissue evidence="2">Cladode</tissue>
    </source>
</reference>
<keyword evidence="1" id="KW-0472">Membrane</keyword>
<evidence type="ECO:0000256" key="1">
    <source>
        <dbReference type="SAM" id="Phobius"/>
    </source>
</evidence>
<sequence>MQNHFPAGSCSSSSSSIRSLRNVINTLFASFKMFVICGSLHYLPCTYQARICLCIATISVLHRMVFIINNFSLLSWYTNGYFGLVIISDERVFFHISSFIRLLIQFIITILPKQ</sequence>
<feature type="transmembrane region" description="Helical" evidence="1">
    <location>
        <begin position="92"/>
        <end position="111"/>
    </location>
</feature>
<keyword evidence="1" id="KW-0812">Transmembrane</keyword>
<feature type="transmembrane region" description="Helical" evidence="1">
    <location>
        <begin position="23"/>
        <end position="44"/>
    </location>
</feature>
<organism evidence="2">
    <name type="scientific">Opuntia streptacantha</name>
    <name type="common">Prickly pear cactus</name>
    <name type="synonym">Opuntia cardona</name>
    <dbReference type="NCBI Taxonomy" id="393608"/>
    <lineage>
        <taxon>Eukaryota</taxon>
        <taxon>Viridiplantae</taxon>
        <taxon>Streptophyta</taxon>
        <taxon>Embryophyta</taxon>
        <taxon>Tracheophyta</taxon>
        <taxon>Spermatophyta</taxon>
        <taxon>Magnoliopsida</taxon>
        <taxon>eudicotyledons</taxon>
        <taxon>Gunneridae</taxon>
        <taxon>Pentapetalae</taxon>
        <taxon>Caryophyllales</taxon>
        <taxon>Cactineae</taxon>
        <taxon>Cactaceae</taxon>
        <taxon>Opuntioideae</taxon>
        <taxon>Opuntia</taxon>
    </lineage>
</organism>
<evidence type="ECO:0000313" key="2">
    <source>
        <dbReference type="EMBL" id="MBA4632129.1"/>
    </source>
</evidence>
<reference evidence="2" key="2">
    <citation type="submission" date="2020-07" db="EMBL/GenBank/DDBJ databases">
        <authorList>
            <person name="Vera ALvarez R."/>
            <person name="Arias-Moreno D.M."/>
            <person name="Jimenez-Jacinto V."/>
            <person name="Jimenez-Bremont J.F."/>
            <person name="Swaminathan K."/>
            <person name="Moose S.P."/>
            <person name="Guerrero-Gonzalez M.L."/>
            <person name="Marino-Ramirez L."/>
            <person name="Landsman D."/>
            <person name="Rodriguez-Kessler M."/>
            <person name="Delgado-Sanchez P."/>
        </authorList>
    </citation>
    <scope>NUCLEOTIDE SEQUENCE</scope>
    <source>
        <tissue evidence="2">Cladode</tissue>
    </source>
</reference>
<accession>A0A7C9D9N3</accession>
<dbReference type="EMBL" id="GISG01081057">
    <property type="protein sequence ID" value="MBA4632129.1"/>
    <property type="molecule type" value="Transcribed_RNA"/>
</dbReference>